<dbReference type="AlphaFoldDB" id="A0A1B2DYH7"/>
<name>A0A1B2DYH7_9BACL</name>
<evidence type="ECO:0000313" key="1">
    <source>
        <dbReference type="EMBL" id="ANY72780.1"/>
    </source>
</evidence>
<accession>A0A1B2DYH7</accession>
<dbReference type="EMBL" id="CP016809">
    <property type="protein sequence ID" value="ANY72780.1"/>
    <property type="molecule type" value="Genomic_DNA"/>
</dbReference>
<gene>
    <name evidence="1" type="ORF">BBD41_09360</name>
</gene>
<protein>
    <recommendedName>
        <fullName evidence="2">Prolyl 4-hydroxylase alpha subunit Fe(2+) 2OG dioxygenase domain-containing protein</fullName>
    </recommendedName>
</protein>
<dbReference type="GeneID" id="48308449"/>
<reference evidence="1" key="1">
    <citation type="submission" date="2016-08" db="EMBL/GenBank/DDBJ databases">
        <title>Complete Genome Seqeunce of Paenibacillus sp. nov. IHBB 9852 from high altitute lake of Indian trans-Himalayas.</title>
        <authorList>
            <person name="Kiran S."/>
            <person name="Swarnkar M.K."/>
            <person name="Rana A."/>
            <person name="Tewari R."/>
            <person name="Gulati A."/>
        </authorList>
    </citation>
    <scope>NUCLEOTIDE SEQUENCE [LARGE SCALE GENOMIC DNA]</scope>
    <source>
        <strain evidence="1">IHBB 9852</strain>
    </source>
</reference>
<proteinExistence type="predicted"/>
<dbReference type="KEGG" id="pib:BBD41_09360"/>
<evidence type="ECO:0008006" key="2">
    <source>
        <dbReference type="Google" id="ProtNLM"/>
    </source>
</evidence>
<dbReference type="RefSeq" id="WP_099477403.1">
    <property type="nucleotide sequence ID" value="NZ_CP016809.1"/>
</dbReference>
<dbReference type="Gene3D" id="2.60.120.620">
    <property type="entry name" value="q2cbj1_9rhob like domain"/>
    <property type="match status" value="1"/>
</dbReference>
<organism evidence="1">
    <name type="scientific">Paenibacillus ihbetae</name>
    <dbReference type="NCBI Taxonomy" id="1870820"/>
    <lineage>
        <taxon>Bacteria</taxon>
        <taxon>Bacillati</taxon>
        <taxon>Bacillota</taxon>
        <taxon>Bacilli</taxon>
        <taxon>Bacillales</taxon>
        <taxon>Paenibacillaceae</taxon>
        <taxon>Paenibacillus</taxon>
    </lineage>
</organism>
<sequence>MSDTNTMVSNYEEVPIHHSLSPESIRDLIEEKVPAIRIPNYVSSETAQKIIDFILAQASLDAYTHEVYIDGVPEQKYYGVYRVGIPFNSTYGTPAGSAERENYYQAALPGLRRLRDLCAPNLSPIDRLRLDLDEAWMDGATIAAFEGRKMFAGMVRIMPPDDSHILEEKPHVDCLPASICPLDQQLSANIYLKMPPVGGTLESWNVPTLSYADIERLPDGTIPRTDLPKPVVIHPQECELVLINTRKPHAVSSFSGGIRISVQAFIGYQPGKPLRLWC</sequence>